<sequence length="42" mass="4943">MMNKIEARRIALLREAIKNVDKIKEIQTFIDQELKAMNRKAA</sequence>
<dbReference type="EMBL" id="UWXJ01000001">
    <property type="protein sequence ID" value="VCY81814.1"/>
    <property type="molecule type" value="Genomic_DNA"/>
</dbReference>
<accession>A0A3P5DIP5</accession>
<dbReference type="AlphaFoldDB" id="A0A3P5DIP5"/>
<evidence type="ECO:0000313" key="1">
    <source>
        <dbReference type="EMBL" id="VCY81814.1"/>
    </source>
</evidence>
<organism evidence="1 2">
    <name type="scientific">Escherichia coli</name>
    <dbReference type="NCBI Taxonomy" id="562"/>
    <lineage>
        <taxon>Bacteria</taxon>
        <taxon>Pseudomonadati</taxon>
        <taxon>Pseudomonadota</taxon>
        <taxon>Gammaproteobacteria</taxon>
        <taxon>Enterobacterales</taxon>
        <taxon>Enterobacteriaceae</taxon>
        <taxon>Escherichia</taxon>
    </lineage>
</organism>
<gene>
    <name evidence="1" type="ORF">BANRA_00441</name>
</gene>
<dbReference type="Proteomes" id="UP000281521">
    <property type="component" value="Unassembled WGS sequence"/>
</dbReference>
<name>A0A3P5DIP5_ECOLX</name>
<proteinExistence type="predicted"/>
<dbReference type="RefSeq" id="WP_001378645.1">
    <property type="nucleotide sequence ID" value="NZ_AP027500.1"/>
</dbReference>
<protein>
    <submittedName>
        <fullName evidence="1">Uncharacterized protein</fullName>
    </submittedName>
</protein>
<evidence type="ECO:0000313" key="2">
    <source>
        <dbReference type="Proteomes" id="UP000281521"/>
    </source>
</evidence>
<reference evidence="1 2" key="1">
    <citation type="submission" date="2018-10" db="EMBL/GenBank/DDBJ databases">
        <authorList>
            <person name="Noll B N."/>
        </authorList>
    </citation>
    <scope>NUCLEOTIDE SEQUENCE [LARGE SCALE GENOMIC DNA]</scope>
    <source>
        <strain evidence="1">Ecoli022</strain>
    </source>
</reference>